<dbReference type="RefSeq" id="WP_066304443.1">
    <property type="nucleotide sequence ID" value="NZ_KQ959484.1"/>
</dbReference>
<name>A0A133XX17_9ACTN</name>
<evidence type="ECO:0000313" key="4">
    <source>
        <dbReference type="Proteomes" id="UP000070675"/>
    </source>
</evidence>
<dbReference type="SUPFAM" id="SSF102405">
    <property type="entry name" value="MCP/YpsA-like"/>
    <property type="match status" value="1"/>
</dbReference>
<proteinExistence type="inferred from homology"/>
<feature type="domain" description="Smf/DprA SLOG" evidence="2">
    <location>
        <begin position="7"/>
        <end position="207"/>
    </location>
</feature>
<dbReference type="AlphaFoldDB" id="A0A133XX17"/>
<keyword evidence="4" id="KW-1185">Reference proteome</keyword>
<gene>
    <name evidence="3" type="ORF">HMPREF3192_00129</name>
</gene>
<dbReference type="PATRIC" id="fig|1393034.3.peg.122"/>
<dbReference type="InterPro" id="IPR057666">
    <property type="entry name" value="DrpA_SLOG"/>
</dbReference>
<dbReference type="InterPro" id="IPR003488">
    <property type="entry name" value="DprA"/>
</dbReference>
<dbReference type="EMBL" id="LSCR01000002">
    <property type="protein sequence ID" value="KXB35479.1"/>
    <property type="molecule type" value="Genomic_DNA"/>
</dbReference>
<dbReference type="OrthoDB" id="9785707at2"/>
<comment type="caution">
    <text evidence="3">The sequence shown here is derived from an EMBL/GenBank/DDBJ whole genome shotgun (WGS) entry which is preliminary data.</text>
</comment>
<comment type="similarity">
    <text evidence="1">Belongs to the DprA/Smf family.</text>
</comment>
<dbReference type="PANTHER" id="PTHR43022:SF1">
    <property type="entry name" value="PROTEIN SMF"/>
    <property type="match status" value="1"/>
</dbReference>
<evidence type="ECO:0000256" key="1">
    <source>
        <dbReference type="ARBA" id="ARBA00006525"/>
    </source>
</evidence>
<dbReference type="PANTHER" id="PTHR43022">
    <property type="entry name" value="PROTEIN SMF"/>
    <property type="match status" value="1"/>
</dbReference>
<evidence type="ECO:0000313" key="3">
    <source>
        <dbReference type="EMBL" id="KXB35479.1"/>
    </source>
</evidence>
<dbReference type="GO" id="GO:0009294">
    <property type="term" value="P:DNA-mediated transformation"/>
    <property type="evidence" value="ECO:0007669"/>
    <property type="project" value="InterPro"/>
</dbReference>
<dbReference type="Gene3D" id="3.40.50.450">
    <property type="match status" value="1"/>
</dbReference>
<sequence length="305" mass="32856">MSSRFILYRNEREWPSVLEVLPESYTVLRGCGKQELLGKPALGIIGARRCTPYGIAIAQMAGRIAAQSGVVVVSGGAMGCDYAATRAALDASGEVIIVSGCGADAIYPKTSSDIFNEVKAGKGVVISCEAWGQAPRRYAFPKRNKLIAALCRCLLVTEAGMPSGTFSTAQAANDFGKTVYAAPGSIFSPQSRGTNNLIESGACIITDEVALETRLSLDFGKSRLVAQNTPQQVSKMLSALIASPMRPDELALRLDQNILTIIRTLTEYEAKRLVQRLPDGRWCATAQTYMPPQFLEADLEKHDDT</sequence>
<organism evidence="3 4">
    <name type="scientific">Atopobium deltae</name>
    <dbReference type="NCBI Taxonomy" id="1393034"/>
    <lineage>
        <taxon>Bacteria</taxon>
        <taxon>Bacillati</taxon>
        <taxon>Actinomycetota</taxon>
        <taxon>Coriobacteriia</taxon>
        <taxon>Coriobacteriales</taxon>
        <taxon>Atopobiaceae</taxon>
        <taxon>Atopobium</taxon>
    </lineage>
</organism>
<protein>
    <submittedName>
        <fullName evidence="3">Putative DNA protecting protein DprA</fullName>
    </submittedName>
</protein>
<dbReference type="STRING" id="1393034.HMPREF3192_00129"/>
<accession>A0A133XX17</accession>
<dbReference type="Pfam" id="PF02481">
    <property type="entry name" value="DNA_processg_A"/>
    <property type="match status" value="1"/>
</dbReference>
<reference evidence="4" key="1">
    <citation type="submission" date="2016-01" db="EMBL/GenBank/DDBJ databases">
        <authorList>
            <person name="Mitreva M."/>
            <person name="Pepin K.H."/>
            <person name="Mihindukulasuriya K.A."/>
            <person name="Fulton R."/>
            <person name="Fronick C."/>
            <person name="O'Laughlin M."/>
            <person name="Miner T."/>
            <person name="Herter B."/>
            <person name="Rosa B.A."/>
            <person name="Cordes M."/>
            <person name="Tomlinson C."/>
            <person name="Wollam A."/>
            <person name="Palsikar V.B."/>
            <person name="Mardis E.R."/>
            <person name="Wilson R.K."/>
        </authorList>
    </citation>
    <scope>NUCLEOTIDE SEQUENCE [LARGE SCALE GENOMIC DNA]</scope>
    <source>
        <strain evidence="4">DNF00019</strain>
    </source>
</reference>
<dbReference type="Proteomes" id="UP000070675">
    <property type="component" value="Unassembled WGS sequence"/>
</dbReference>
<evidence type="ECO:0000259" key="2">
    <source>
        <dbReference type="Pfam" id="PF02481"/>
    </source>
</evidence>